<dbReference type="GO" id="GO:0005739">
    <property type="term" value="C:mitochondrion"/>
    <property type="evidence" value="ECO:0007669"/>
    <property type="project" value="TreeGrafter"/>
</dbReference>
<dbReference type="PROSITE" id="PS51819">
    <property type="entry name" value="VOC"/>
    <property type="match status" value="1"/>
</dbReference>
<evidence type="ECO:0000259" key="2">
    <source>
        <dbReference type="PROSITE" id="PS51819"/>
    </source>
</evidence>
<dbReference type="PANTHER" id="PTHR43048">
    <property type="entry name" value="METHYLMALONYL-COA EPIMERASE"/>
    <property type="match status" value="1"/>
</dbReference>
<reference evidence="3 4" key="1">
    <citation type="submission" date="2019-10" db="EMBL/GenBank/DDBJ databases">
        <authorList>
            <person name="Palmer J.M."/>
        </authorList>
    </citation>
    <scope>NUCLEOTIDE SEQUENCE [LARGE SCALE GENOMIC DNA]</scope>
    <source>
        <strain evidence="3 4">TWF718</strain>
    </source>
</reference>
<evidence type="ECO:0000313" key="3">
    <source>
        <dbReference type="EMBL" id="KAK6357782.1"/>
    </source>
</evidence>
<comment type="caution">
    <text evidence="3">The sequence shown here is derived from an EMBL/GenBank/DDBJ whole genome shotgun (WGS) entry which is preliminary data.</text>
</comment>
<dbReference type="InterPro" id="IPR029068">
    <property type="entry name" value="Glyas_Bleomycin-R_OHBP_Dase"/>
</dbReference>
<dbReference type="PANTHER" id="PTHR43048:SF3">
    <property type="entry name" value="METHYLMALONYL-COA EPIMERASE, MITOCHONDRIAL"/>
    <property type="match status" value="1"/>
</dbReference>
<evidence type="ECO:0000313" key="4">
    <source>
        <dbReference type="Proteomes" id="UP001313282"/>
    </source>
</evidence>
<dbReference type="GO" id="GO:0046872">
    <property type="term" value="F:metal ion binding"/>
    <property type="evidence" value="ECO:0007669"/>
    <property type="project" value="UniProtKB-KW"/>
</dbReference>
<dbReference type="InterPro" id="IPR004360">
    <property type="entry name" value="Glyas_Fos-R_dOase_dom"/>
</dbReference>
<gene>
    <name evidence="3" type="ORF">TWF718_002088</name>
</gene>
<dbReference type="InterPro" id="IPR037523">
    <property type="entry name" value="VOC_core"/>
</dbReference>
<dbReference type="AlphaFoldDB" id="A0AAN8N9I2"/>
<dbReference type="EMBL" id="JAVHNR010000001">
    <property type="protein sequence ID" value="KAK6357782.1"/>
    <property type="molecule type" value="Genomic_DNA"/>
</dbReference>
<dbReference type="Proteomes" id="UP001313282">
    <property type="component" value="Unassembled WGS sequence"/>
</dbReference>
<dbReference type="InterPro" id="IPR051785">
    <property type="entry name" value="MMCE/EMCE_epimerase"/>
</dbReference>
<accession>A0AAN8N9I2</accession>
<name>A0AAN8N9I2_9PEZI</name>
<dbReference type="Pfam" id="PF00903">
    <property type="entry name" value="Glyoxalase"/>
    <property type="match status" value="1"/>
</dbReference>
<feature type="domain" description="VOC" evidence="2">
    <location>
        <begin position="212"/>
        <end position="339"/>
    </location>
</feature>
<evidence type="ECO:0000256" key="1">
    <source>
        <dbReference type="ARBA" id="ARBA00022723"/>
    </source>
</evidence>
<dbReference type="SUPFAM" id="SSF54593">
    <property type="entry name" value="Glyoxalase/Bleomycin resistance protein/Dihydroxybiphenyl dioxygenase"/>
    <property type="match status" value="1"/>
</dbReference>
<proteinExistence type="predicted"/>
<dbReference type="GO" id="GO:0004493">
    <property type="term" value="F:methylmalonyl-CoA epimerase activity"/>
    <property type="evidence" value="ECO:0007669"/>
    <property type="project" value="TreeGrafter"/>
</dbReference>
<dbReference type="GO" id="GO:0046491">
    <property type="term" value="P:L-methylmalonyl-CoA metabolic process"/>
    <property type="evidence" value="ECO:0007669"/>
    <property type="project" value="TreeGrafter"/>
</dbReference>
<sequence>MDSDNRRARALTDNITQPAGRHVVPNSGCTVQASIAMKDVEKVSPTRWNSSSAAIQKIKITKLSHMRYCHPSSGMEALVSFMLDFGMEVVKRTDNAIWFGGYGIDQYVYYAEIGNEKMFLGGSWEVESWEDLKRASSLGGSPIVELTDAPGGGYMTSIQDPEGFPVNFIYDVTPRLHPTKQQAEPLQVNDEFLKPRKGAFQRFQPGPAAVHKLGHFGLTIHDFELQFDWYTRHFNLVPSDILYAQDDSGVKSDVAAFLHIDRGKDYVDHHSFFFSVAKTQHVHHSSFEVHDYDSQNMGHYWLKQKGYRRVWGLGRHKLGSQIFDYWWDPNGFMVEHYIDGDLVNEDTPVGRQPAGDESLAVWSEPVPATFLD</sequence>
<organism evidence="3 4">
    <name type="scientific">Orbilia javanica</name>
    <dbReference type="NCBI Taxonomy" id="47235"/>
    <lineage>
        <taxon>Eukaryota</taxon>
        <taxon>Fungi</taxon>
        <taxon>Dikarya</taxon>
        <taxon>Ascomycota</taxon>
        <taxon>Pezizomycotina</taxon>
        <taxon>Orbiliomycetes</taxon>
        <taxon>Orbiliales</taxon>
        <taxon>Orbiliaceae</taxon>
        <taxon>Orbilia</taxon>
    </lineage>
</organism>
<dbReference type="FunFam" id="3.10.180.10:FF:000034">
    <property type="entry name" value="Glyoxalase/Bleomycin resistance protein/Dihydroxybiphenyl dioxygenase"/>
    <property type="match status" value="1"/>
</dbReference>
<dbReference type="Gene3D" id="3.10.180.10">
    <property type="entry name" value="2,3-Dihydroxybiphenyl 1,2-Dioxygenase, domain 1"/>
    <property type="match status" value="2"/>
</dbReference>
<keyword evidence="4" id="KW-1185">Reference proteome</keyword>
<keyword evidence="1" id="KW-0479">Metal-binding</keyword>
<protein>
    <recommendedName>
        <fullName evidence="2">VOC domain-containing protein</fullName>
    </recommendedName>
</protein>